<reference evidence="5" key="2">
    <citation type="journal article" date="2021" name="Sci. Data">
        <title>Chromosome-scale genome sequencing, assembly and annotation of six genomes from subfamily Leishmaniinae.</title>
        <authorList>
            <person name="Almutairi H."/>
            <person name="Urbaniak M.D."/>
            <person name="Bates M.D."/>
            <person name="Jariyapan N."/>
            <person name="Kwakye-Nuako G."/>
            <person name="Thomaz Soccol V."/>
            <person name="Al-Salem W.S."/>
            <person name="Dillon R.J."/>
            <person name="Bates P.A."/>
            <person name="Gatherer D."/>
        </authorList>
    </citation>
    <scope>NUCLEOTIDE SEQUENCE [LARGE SCALE GENOMIC DNA]</scope>
</reference>
<dbReference type="Pfam" id="PF00857">
    <property type="entry name" value="Isochorismatase"/>
    <property type="match status" value="1"/>
</dbReference>
<gene>
    <name evidence="4" type="ORF">LSCM1_07171</name>
</gene>
<protein>
    <recommendedName>
        <fullName evidence="3">Isochorismatase-like domain-containing protein</fullName>
    </recommendedName>
</protein>
<dbReference type="PANTHER" id="PTHR14119">
    <property type="entry name" value="HYDROLASE"/>
    <property type="match status" value="1"/>
</dbReference>
<reference evidence="5" key="1">
    <citation type="journal article" date="2021" name="Microbiol. Resour. Announc.">
        <title>LGAAP: Leishmaniinae Genome Assembly and Annotation Pipeline.</title>
        <authorList>
            <person name="Almutairi H."/>
            <person name="Urbaniak M.D."/>
            <person name="Bates M.D."/>
            <person name="Jariyapan N."/>
            <person name="Kwakye-Nuako G."/>
            <person name="Thomaz-Soccol V."/>
            <person name="Al-Salem W.S."/>
            <person name="Dillon R.J."/>
            <person name="Bates P.A."/>
            <person name="Gatherer D."/>
        </authorList>
    </citation>
    <scope>NUCLEOTIDE SEQUENCE [LARGE SCALE GENOMIC DNA]</scope>
</reference>
<organism evidence="4 5">
    <name type="scientific">Leishmania martiniquensis</name>
    <dbReference type="NCBI Taxonomy" id="1580590"/>
    <lineage>
        <taxon>Eukaryota</taxon>
        <taxon>Discoba</taxon>
        <taxon>Euglenozoa</taxon>
        <taxon>Kinetoplastea</taxon>
        <taxon>Metakinetoplastina</taxon>
        <taxon>Trypanosomatida</taxon>
        <taxon>Trypanosomatidae</taxon>
        <taxon>Leishmaniinae</taxon>
        <taxon>Leishmania</taxon>
    </lineage>
</organism>
<dbReference type="InterPro" id="IPR050993">
    <property type="entry name" value="Isochorismatase_domain"/>
</dbReference>
<dbReference type="RefSeq" id="XP_067180913.1">
    <property type="nucleotide sequence ID" value="XM_067324556.1"/>
</dbReference>
<dbReference type="KEGG" id="lmat:92517068"/>
<keyword evidence="5" id="KW-1185">Reference proteome</keyword>
<dbReference type="AlphaFoldDB" id="A0A836HKF9"/>
<dbReference type="PANTHER" id="PTHR14119:SF3">
    <property type="entry name" value="ISOCHORISMATASE DOMAIN-CONTAINING PROTEIN 2"/>
    <property type="match status" value="1"/>
</dbReference>
<dbReference type="InterPro" id="IPR000868">
    <property type="entry name" value="Isochorismatase-like_dom"/>
</dbReference>
<evidence type="ECO:0000256" key="2">
    <source>
        <dbReference type="SAM" id="MobiDB-lite"/>
    </source>
</evidence>
<feature type="compositionally biased region" description="Basic and acidic residues" evidence="2">
    <location>
        <begin position="326"/>
        <end position="337"/>
    </location>
</feature>
<dbReference type="SUPFAM" id="SSF52499">
    <property type="entry name" value="Isochorismatase-like hydrolases"/>
    <property type="match status" value="1"/>
</dbReference>
<accession>A0A836HKF9</accession>
<dbReference type="OrthoDB" id="269496at2759"/>
<dbReference type="GeneID" id="92517068"/>
<feature type="compositionally biased region" description="Low complexity" evidence="2">
    <location>
        <begin position="341"/>
        <end position="364"/>
    </location>
</feature>
<evidence type="ECO:0000259" key="3">
    <source>
        <dbReference type="Pfam" id="PF00857"/>
    </source>
</evidence>
<comment type="caution">
    <text evidence="4">The sequence shown here is derived from an EMBL/GenBank/DDBJ whole genome shotgun (WGS) entry which is preliminary data.</text>
</comment>
<dbReference type="Gene3D" id="3.40.50.850">
    <property type="entry name" value="Isochorismatase-like"/>
    <property type="match status" value="1"/>
</dbReference>
<name>A0A836HKF9_9TRYP</name>
<proteinExistence type="inferred from homology"/>
<evidence type="ECO:0000313" key="5">
    <source>
        <dbReference type="Proteomes" id="UP000673552"/>
    </source>
</evidence>
<evidence type="ECO:0000256" key="1">
    <source>
        <dbReference type="ARBA" id="ARBA00006336"/>
    </source>
</evidence>
<comment type="similarity">
    <text evidence="1">Belongs to the isochorismatase family.</text>
</comment>
<evidence type="ECO:0000313" key="4">
    <source>
        <dbReference type="EMBL" id="KAG5485760.1"/>
    </source>
</evidence>
<dbReference type="InterPro" id="IPR036380">
    <property type="entry name" value="Isochorismatase-like_sf"/>
</dbReference>
<feature type="region of interest" description="Disordered" evidence="2">
    <location>
        <begin position="315"/>
        <end position="364"/>
    </location>
</feature>
<feature type="domain" description="Isochorismatase-like" evidence="3">
    <location>
        <begin position="221"/>
        <end position="281"/>
    </location>
</feature>
<sequence>MSCPRQPLVPVEGEGALIFQLKRSECPPWRQRGLATLQVCVRVCTCVCVCVHAHLIGTSSTLPSLSFPADAFTSRSSDLLCVRATRTLLQPHLRTGPPPSAALPLSLMAMLSEHSRLIQKFDTCRTAFMLCYAPGKVESLTQNFGEIAHVTNTMAAVHQLLGPERSVFVATELPPQGVGRHCQGIQLPDGTIIAEKVQVSMLVPEVRLCIFGSDERGVPPVQQVIIWGVETHGCILQTVDELLTHGIRVAILVDGCASNAKELHDTAVLQMSHWDGLMVTTAPSAVMQLTRSDARFVKAVVQILKKFGADWAATQQQPKVAAQSAEGDRDRAPDADGTKGASPAPTNTPTATAAAADAPGIKSA</sequence>
<dbReference type="EMBL" id="JAFEUZ010000008">
    <property type="protein sequence ID" value="KAG5485760.1"/>
    <property type="molecule type" value="Genomic_DNA"/>
</dbReference>
<dbReference type="Proteomes" id="UP000673552">
    <property type="component" value="Unassembled WGS sequence"/>
</dbReference>